<evidence type="ECO:0000313" key="3">
    <source>
        <dbReference type="Proteomes" id="UP000184509"/>
    </source>
</evidence>
<reference evidence="2 3" key="1">
    <citation type="submission" date="2016-11" db="EMBL/GenBank/DDBJ databases">
        <authorList>
            <person name="Jaros S."/>
            <person name="Januszkiewicz K."/>
            <person name="Wedrychowicz H."/>
        </authorList>
    </citation>
    <scope>NUCLEOTIDE SEQUENCE [LARGE SCALE GENOMIC DNA]</scope>
    <source>
        <strain evidence="2 3">DSM 26991</strain>
    </source>
</reference>
<dbReference type="InterPro" id="IPR052533">
    <property type="entry name" value="WalJ/YycJ-like"/>
</dbReference>
<evidence type="ECO:0000313" key="2">
    <source>
        <dbReference type="EMBL" id="SHE34640.1"/>
    </source>
</evidence>
<dbReference type="RefSeq" id="WP_073398622.1">
    <property type="nucleotide sequence ID" value="NZ_FQTV01000001.1"/>
</dbReference>
<dbReference type="OrthoDB" id="9781189at2"/>
<keyword evidence="3" id="KW-1185">Reference proteome</keyword>
<dbReference type="Gene3D" id="3.60.15.10">
    <property type="entry name" value="Ribonuclease Z/Hydroxyacylglutathione hydrolase-like"/>
    <property type="match status" value="1"/>
</dbReference>
<accession>A0A1M4SR01</accession>
<name>A0A1M4SR01_9BACE</name>
<dbReference type="Pfam" id="PF12706">
    <property type="entry name" value="Lactamase_B_2"/>
    <property type="match status" value="1"/>
</dbReference>
<organism evidence="2 3">
    <name type="scientific">Bacteroides luti</name>
    <dbReference type="NCBI Taxonomy" id="1297750"/>
    <lineage>
        <taxon>Bacteria</taxon>
        <taxon>Pseudomonadati</taxon>
        <taxon>Bacteroidota</taxon>
        <taxon>Bacteroidia</taxon>
        <taxon>Bacteroidales</taxon>
        <taxon>Bacteroidaceae</taxon>
        <taxon>Bacteroides</taxon>
    </lineage>
</organism>
<dbReference type="PANTHER" id="PTHR47619">
    <property type="entry name" value="METALLO-HYDROLASE YYCJ-RELATED"/>
    <property type="match status" value="1"/>
</dbReference>
<dbReference type="EMBL" id="FQTV01000001">
    <property type="protein sequence ID" value="SHE34640.1"/>
    <property type="molecule type" value="Genomic_DNA"/>
</dbReference>
<dbReference type="Proteomes" id="UP000184509">
    <property type="component" value="Unassembled WGS sequence"/>
</dbReference>
<sequence length="267" mass="30203">MKIKFISLASGSSGNCYYLGTDKHGILIDAGIGIRTIKKELKEINVSLSNVCAVFITHDHADHIKAVGHLGEKYNIPVYSTKEIHEGINKSYCMTEKLSTSVHYINKDEPMKIDEFKISAFEVPHDGTDNVGYCIEIGDKIFSFLTDLGHITETAAHYICKANYLILEANYDLEMLRMGPYPKYLKERISGPNGHMSNTDTAEFLAENINENLKYIWLCHLSKDNNHPELAYKTVEWKLKSKGVIVGKDVQLIALKRSSPSDFYEFE</sequence>
<dbReference type="SUPFAM" id="SSF56281">
    <property type="entry name" value="Metallo-hydrolase/oxidoreductase"/>
    <property type="match status" value="1"/>
</dbReference>
<dbReference type="InterPro" id="IPR036866">
    <property type="entry name" value="RibonucZ/Hydroxyglut_hydro"/>
</dbReference>
<dbReference type="AlphaFoldDB" id="A0A1M4SR01"/>
<dbReference type="STRING" id="1297750.SAMN05444405_101171"/>
<evidence type="ECO:0000259" key="1">
    <source>
        <dbReference type="SMART" id="SM00849"/>
    </source>
</evidence>
<dbReference type="SMART" id="SM00849">
    <property type="entry name" value="Lactamase_B"/>
    <property type="match status" value="1"/>
</dbReference>
<proteinExistence type="predicted"/>
<gene>
    <name evidence="2" type="ORF">SAMN05444405_101171</name>
</gene>
<dbReference type="InterPro" id="IPR001279">
    <property type="entry name" value="Metallo-B-lactamas"/>
</dbReference>
<protein>
    <submittedName>
        <fullName evidence="2">Phosphoribosyl 1,2-cyclic phosphodiesterase</fullName>
    </submittedName>
</protein>
<dbReference type="PANTHER" id="PTHR47619:SF1">
    <property type="entry name" value="EXODEOXYRIBONUCLEASE WALJ"/>
    <property type="match status" value="1"/>
</dbReference>
<feature type="domain" description="Metallo-beta-lactamase" evidence="1">
    <location>
        <begin position="13"/>
        <end position="195"/>
    </location>
</feature>